<evidence type="ECO:0000256" key="3">
    <source>
        <dbReference type="ARBA" id="ARBA00022729"/>
    </source>
</evidence>
<dbReference type="Gene3D" id="1.20.120.980">
    <property type="entry name" value="Serine carboxypeptidase S28, SKS domain"/>
    <property type="match status" value="1"/>
</dbReference>
<dbReference type="InterPro" id="IPR008758">
    <property type="entry name" value="Peptidase_S28"/>
</dbReference>
<dbReference type="Proteomes" id="UP000243459">
    <property type="component" value="Chromosome 6"/>
</dbReference>
<dbReference type="Pfam" id="PF05577">
    <property type="entry name" value="Peptidase_S28"/>
    <property type="match status" value="1"/>
</dbReference>
<comment type="similarity">
    <text evidence="1">Belongs to the peptidase S28 family.</text>
</comment>
<dbReference type="EMBL" id="CM007386">
    <property type="protein sequence ID" value="ONK66045.1"/>
    <property type="molecule type" value="Genomic_DNA"/>
</dbReference>
<dbReference type="Gene3D" id="3.40.50.1820">
    <property type="entry name" value="alpha/beta hydrolase"/>
    <property type="match status" value="1"/>
</dbReference>
<evidence type="ECO:0000256" key="5">
    <source>
        <dbReference type="ARBA" id="ARBA00023180"/>
    </source>
</evidence>
<dbReference type="GO" id="GO:0008239">
    <property type="term" value="F:dipeptidyl-peptidase activity"/>
    <property type="evidence" value="ECO:0007669"/>
    <property type="project" value="TreeGrafter"/>
</dbReference>
<dbReference type="PANTHER" id="PTHR11010">
    <property type="entry name" value="PROTEASE S28 PRO-X CARBOXYPEPTIDASE-RELATED"/>
    <property type="match status" value="1"/>
</dbReference>
<keyword evidence="2" id="KW-0645">Protease</keyword>
<keyword evidence="3" id="KW-0732">Signal</keyword>
<dbReference type="OMA" id="THEACNG"/>
<dbReference type="Gramene" id="ONK66045">
    <property type="protein sequence ID" value="ONK66045"/>
    <property type="gene ID" value="A4U43_C06F3600"/>
</dbReference>
<organism evidence="6 7">
    <name type="scientific">Asparagus officinalis</name>
    <name type="common">Garden asparagus</name>
    <dbReference type="NCBI Taxonomy" id="4686"/>
    <lineage>
        <taxon>Eukaryota</taxon>
        <taxon>Viridiplantae</taxon>
        <taxon>Streptophyta</taxon>
        <taxon>Embryophyta</taxon>
        <taxon>Tracheophyta</taxon>
        <taxon>Spermatophyta</taxon>
        <taxon>Magnoliopsida</taxon>
        <taxon>Liliopsida</taxon>
        <taxon>Asparagales</taxon>
        <taxon>Asparagaceae</taxon>
        <taxon>Asparagoideae</taxon>
        <taxon>Asparagus</taxon>
    </lineage>
</organism>
<keyword evidence="7" id="KW-1185">Reference proteome</keyword>
<dbReference type="InterPro" id="IPR029058">
    <property type="entry name" value="AB_hydrolase_fold"/>
</dbReference>
<dbReference type="AlphaFoldDB" id="A0A5P1EJA6"/>
<accession>A0A5P1EJA6</accession>
<evidence type="ECO:0000313" key="7">
    <source>
        <dbReference type="Proteomes" id="UP000243459"/>
    </source>
</evidence>
<sequence>MSTEIMVEKVFGLLETMLLFSAVSDYPVSTSIHARLASLPAHPVKKICNAVDHPKLGKDTLSRLYGALNLFYNSTGQEKCFSIKSDSHNGSATHGWDFQGCTELIQPPVRNSNDSLFPRTYKHKTIDRGCSKFSGIKPRPNWITTEFGGQDFKKVLKNFGSNIIFSNGLRDPLSAGR</sequence>
<dbReference type="InterPro" id="IPR042269">
    <property type="entry name" value="Ser_carbopepase_S28_SKS"/>
</dbReference>
<evidence type="ECO:0000256" key="1">
    <source>
        <dbReference type="ARBA" id="ARBA00011079"/>
    </source>
</evidence>
<evidence type="ECO:0000256" key="2">
    <source>
        <dbReference type="ARBA" id="ARBA00022670"/>
    </source>
</evidence>
<keyword evidence="4" id="KW-0378">Hydrolase</keyword>
<evidence type="ECO:0000256" key="4">
    <source>
        <dbReference type="ARBA" id="ARBA00022801"/>
    </source>
</evidence>
<reference evidence="7" key="1">
    <citation type="journal article" date="2017" name="Nat. Commun.">
        <title>The asparagus genome sheds light on the origin and evolution of a young Y chromosome.</title>
        <authorList>
            <person name="Harkess A."/>
            <person name="Zhou J."/>
            <person name="Xu C."/>
            <person name="Bowers J.E."/>
            <person name="Van der Hulst R."/>
            <person name="Ayyampalayam S."/>
            <person name="Mercati F."/>
            <person name="Riccardi P."/>
            <person name="McKain M.R."/>
            <person name="Kakrana A."/>
            <person name="Tang H."/>
            <person name="Ray J."/>
            <person name="Groenendijk J."/>
            <person name="Arikit S."/>
            <person name="Mathioni S.M."/>
            <person name="Nakano M."/>
            <person name="Shan H."/>
            <person name="Telgmann-Rauber A."/>
            <person name="Kanno A."/>
            <person name="Yue Z."/>
            <person name="Chen H."/>
            <person name="Li W."/>
            <person name="Chen Y."/>
            <person name="Xu X."/>
            <person name="Zhang Y."/>
            <person name="Luo S."/>
            <person name="Chen H."/>
            <person name="Gao J."/>
            <person name="Mao Z."/>
            <person name="Pires J.C."/>
            <person name="Luo M."/>
            <person name="Kudrna D."/>
            <person name="Wing R.A."/>
            <person name="Meyers B.C."/>
            <person name="Yi K."/>
            <person name="Kong H."/>
            <person name="Lavrijsen P."/>
            <person name="Sunseri F."/>
            <person name="Falavigna A."/>
            <person name="Ye Y."/>
            <person name="Leebens-Mack J.H."/>
            <person name="Chen G."/>
        </authorList>
    </citation>
    <scope>NUCLEOTIDE SEQUENCE [LARGE SCALE GENOMIC DNA]</scope>
    <source>
        <strain evidence="7">cv. DH0086</strain>
    </source>
</reference>
<keyword evidence="5" id="KW-0325">Glycoprotein</keyword>
<evidence type="ECO:0000313" key="6">
    <source>
        <dbReference type="EMBL" id="ONK66045.1"/>
    </source>
</evidence>
<protein>
    <submittedName>
        <fullName evidence="6">Uncharacterized protein</fullName>
    </submittedName>
</protein>
<dbReference type="PANTHER" id="PTHR11010:SF120">
    <property type="entry name" value="LYSOSOMAL PRO-X CARBOXYPEPTIDASE"/>
    <property type="match status" value="1"/>
</dbReference>
<name>A0A5P1EJA6_ASPOF</name>
<proteinExistence type="inferred from homology"/>
<dbReference type="GO" id="GO:0070008">
    <property type="term" value="F:serine-type exopeptidase activity"/>
    <property type="evidence" value="ECO:0007669"/>
    <property type="project" value="InterPro"/>
</dbReference>
<gene>
    <name evidence="6" type="ORF">A4U43_C06F3600</name>
</gene>
<dbReference type="GO" id="GO:0006508">
    <property type="term" value="P:proteolysis"/>
    <property type="evidence" value="ECO:0007669"/>
    <property type="project" value="UniProtKB-KW"/>
</dbReference>